<dbReference type="AlphaFoldDB" id="A0A5M6INU6"/>
<accession>A0A5M6INU6</accession>
<dbReference type="RefSeq" id="WP_150043387.1">
    <property type="nucleotide sequence ID" value="NZ_OW485607.1"/>
</dbReference>
<keyword evidence="2" id="KW-1185">Reference proteome</keyword>
<sequence length="156" mass="17717">MLKEPLTGPITVADIEAHSREFISRIDKGELAAAINRQRIAAKLRKRTPSKAALLKSLAERFPDEHDMDPVTVRDVLRLFYDAYTYPCLGNADWREADCIEQEARELAAIARPLPDDPPEFATWLSVLTSRTATPDQRDWAYEGMCEHFRDGEDGE</sequence>
<dbReference type="Proteomes" id="UP000325255">
    <property type="component" value="Unassembled WGS sequence"/>
</dbReference>
<organism evidence="1 2">
    <name type="scientific">Rhodovastum atsumiense</name>
    <dbReference type="NCBI Taxonomy" id="504468"/>
    <lineage>
        <taxon>Bacteria</taxon>
        <taxon>Pseudomonadati</taxon>
        <taxon>Pseudomonadota</taxon>
        <taxon>Alphaproteobacteria</taxon>
        <taxon>Acetobacterales</taxon>
        <taxon>Acetobacteraceae</taxon>
        <taxon>Rhodovastum</taxon>
    </lineage>
</organism>
<proteinExistence type="predicted"/>
<evidence type="ECO:0000313" key="1">
    <source>
        <dbReference type="EMBL" id="KAA5609579.1"/>
    </source>
</evidence>
<dbReference type="EMBL" id="VWPK01000047">
    <property type="protein sequence ID" value="KAA5609579.1"/>
    <property type="molecule type" value="Genomic_DNA"/>
</dbReference>
<gene>
    <name evidence="1" type="ORF">F1189_23430</name>
</gene>
<protein>
    <submittedName>
        <fullName evidence="1">Uncharacterized protein</fullName>
    </submittedName>
</protein>
<reference evidence="1 2" key="1">
    <citation type="submission" date="2019-09" db="EMBL/GenBank/DDBJ databases">
        <title>Genome sequence of Rhodovastum atsumiense, a diverse member of the Acetobacteraceae family of non-sulfur purple photosynthetic bacteria.</title>
        <authorList>
            <person name="Meyer T."/>
            <person name="Kyndt J."/>
        </authorList>
    </citation>
    <scope>NUCLEOTIDE SEQUENCE [LARGE SCALE GENOMIC DNA]</scope>
    <source>
        <strain evidence="1 2">DSM 21279</strain>
    </source>
</reference>
<comment type="caution">
    <text evidence="1">The sequence shown here is derived from an EMBL/GenBank/DDBJ whole genome shotgun (WGS) entry which is preliminary data.</text>
</comment>
<name>A0A5M6INU6_9PROT</name>
<evidence type="ECO:0000313" key="2">
    <source>
        <dbReference type="Proteomes" id="UP000325255"/>
    </source>
</evidence>